<feature type="transmembrane region" description="Helical" evidence="2">
    <location>
        <begin position="257"/>
        <end position="282"/>
    </location>
</feature>
<feature type="region of interest" description="Disordered" evidence="1">
    <location>
        <begin position="364"/>
        <end position="394"/>
    </location>
</feature>
<reference evidence="3" key="1">
    <citation type="submission" date="2014-12" db="EMBL/GenBank/DDBJ databases">
        <title>Insight into the proteome of Arion vulgaris.</title>
        <authorList>
            <person name="Aradska J."/>
            <person name="Bulat T."/>
            <person name="Smidak R."/>
            <person name="Sarate P."/>
            <person name="Gangsoo J."/>
            <person name="Sialana F."/>
            <person name="Bilban M."/>
            <person name="Lubec G."/>
        </authorList>
    </citation>
    <scope>NUCLEOTIDE SEQUENCE</scope>
    <source>
        <tissue evidence="3">Skin</tissue>
    </source>
</reference>
<keyword evidence="2" id="KW-1133">Transmembrane helix</keyword>
<feature type="transmembrane region" description="Helical" evidence="2">
    <location>
        <begin position="173"/>
        <end position="196"/>
    </location>
</feature>
<evidence type="ECO:0000313" key="3">
    <source>
        <dbReference type="EMBL" id="CEK51975.1"/>
    </source>
</evidence>
<name>A0A0B6Y979_9EUPU</name>
<dbReference type="PANTHER" id="PTHR38553:SF1">
    <property type="entry name" value="G PROTEIN-COUPLED RECEPTOR"/>
    <property type="match status" value="1"/>
</dbReference>
<gene>
    <name evidence="3" type="primary">ORF15003</name>
</gene>
<feature type="transmembrane region" description="Helical" evidence="2">
    <location>
        <begin position="110"/>
        <end position="128"/>
    </location>
</feature>
<accession>A0A0B6Y979</accession>
<feature type="transmembrane region" description="Helical" evidence="2">
    <location>
        <begin position="79"/>
        <end position="98"/>
    </location>
</feature>
<feature type="transmembrane region" description="Helical" evidence="2">
    <location>
        <begin position="140"/>
        <end position="161"/>
    </location>
</feature>
<evidence type="ECO:0008006" key="4">
    <source>
        <dbReference type="Google" id="ProtNLM"/>
    </source>
</evidence>
<evidence type="ECO:0000256" key="2">
    <source>
        <dbReference type="SAM" id="Phobius"/>
    </source>
</evidence>
<feature type="compositionally biased region" description="Basic and acidic residues" evidence="1">
    <location>
        <begin position="367"/>
        <end position="376"/>
    </location>
</feature>
<keyword evidence="2" id="KW-0472">Membrane</keyword>
<dbReference type="PANTHER" id="PTHR38553">
    <property type="entry name" value="PROTEIN CBG19621"/>
    <property type="match status" value="1"/>
</dbReference>
<feature type="transmembrane region" description="Helical" evidence="2">
    <location>
        <begin position="49"/>
        <end position="67"/>
    </location>
</feature>
<proteinExistence type="predicted"/>
<dbReference type="EMBL" id="HACG01005110">
    <property type="protein sequence ID" value="CEK51975.1"/>
    <property type="molecule type" value="Transcribed_RNA"/>
</dbReference>
<organism evidence="3">
    <name type="scientific">Arion vulgaris</name>
    <dbReference type="NCBI Taxonomy" id="1028688"/>
    <lineage>
        <taxon>Eukaryota</taxon>
        <taxon>Metazoa</taxon>
        <taxon>Spiralia</taxon>
        <taxon>Lophotrochozoa</taxon>
        <taxon>Mollusca</taxon>
        <taxon>Gastropoda</taxon>
        <taxon>Heterobranchia</taxon>
        <taxon>Euthyneura</taxon>
        <taxon>Panpulmonata</taxon>
        <taxon>Eupulmonata</taxon>
        <taxon>Stylommatophora</taxon>
        <taxon>Helicina</taxon>
        <taxon>Arionoidea</taxon>
        <taxon>Arionidae</taxon>
        <taxon>Arion</taxon>
    </lineage>
</organism>
<keyword evidence="2" id="KW-0812">Transmembrane</keyword>
<dbReference type="AlphaFoldDB" id="A0A0B6Y979"/>
<sequence>MKSVSNYDVVRARDEFVVQSNTTNFTVVNIMEDSCVPNFETVACIRSSILAGLAALTAVLCVIKLFRLHLAHHPSCHQYVIFYAAALECAIGSIHWIFLNVTQLDFLLEYIKLLQVLIMCHYYITLAIRALRKENLADRFMYPFLVIAVLYFTIMTSLGIFNAESSHVECIAPYWLALSGAELVVVQLFAVSGFYITRRLNEISTLDSVRWSQKRDLWCIVIVFELSALGMFVYDLTMQILGDRDSGCSAIFSHRQVVYSPLLVSLMVMKLLLPIWVMLVVFQPHKTATEKDEVFPAYSEDGTYGSVFSDDLTYRQLYQPVDSFTYCTPIPSPNGSPCMYDAALPYVYVNPSMVRSSLQTIAEENNDDKQEKKPAEVKVCPPVTDGTAPRTARTQGQFKRGKFITRIIKKSSKIDGDIL</sequence>
<evidence type="ECO:0000256" key="1">
    <source>
        <dbReference type="SAM" id="MobiDB-lite"/>
    </source>
</evidence>
<protein>
    <recommendedName>
        <fullName evidence="4">G-protein coupled receptors family 3 profile domain-containing protein</fullName>
    </recommendedName>
</protein>
<feature type="transmembrane region" description="Helical" evidence="2">
    <location>
        <begin position="217"/>
        <end position="237"/>
    </location>
</feature>